<sequence>MDVTEDKGEAKEKRKWGRKKEDVYGSGVKEVKVEKNKEKGEREKSSEGKWSSREERRKNFERERGCAFTLETDKKGISIVQGSGTKLKDIPNGKSSFDPKSKFHQLFSIYISHSPFSQIAVDFCFARMILCEVEQEVSESDRSGQRNRRLLLEKLGCHFSIELVVNLRKWNTFDGCTWLLLEKLQCHFSIELILNLRKLPFENKSDNSVAIIWRDEGFDDLPVNFLSVKELCEEVMTVANALDMLFNKGDAIAMDINTWPSFFQAELLYQ</sequence>
<evidence type="ECO:0000313" key="2">
    <source>
        <dbReference type="EMBL" id="KAF3328771.1"/>
    </source>
</evidence>
<dbReference type="OrthoDB" id="952963at2759"/>
<dbReference type="PANTHER" id="PTHR44378:SF2">
    <property type="entry name" value="ACYL-ACTIVATING ENZYME 17, PEROXISOMAL-RELATED"/>
    <property type="match status" value="1"/>
</dbReference>
<gene>
    <name evidence="2" type="ORF">FCM35_KLT05849</name>
</gene>
<feature type="compositionally biased region" description="Basic and acidic residues" evidence="1">
    <location>
        <begin position="19"/>
        <end position="56"/>
    </location>
</feature>
<feature type="region of interest" description="Disordered" evidence="1">
    <location>
        <begin position="1"/>
        <end position="56"/>
    </location>
</feature>
<proteinExistence type="predicted"/>
<evidence type="ECO:0000313" key="3">
    <source>
        <dbReference type="Proteomes" id="UP000623129"/>
    </source>
</evidence>
<reference evidence="2" key="1">
    <citation type="submission" date="2020-01" db="EMBL/GenBank/DDBJ databases">
        <title>Genome sequence of Kobresia littledalei, the first chromosome-level genome in the family Cyperaceae.</title>
        <authorList>
            <person name="Qu G."/>
        </authorList>
    </citation>
    <scope>NUCLEOTIDE SEQUENCE</scope>
    <source>
        <strain evidence="2">C.B.Clarke</strain>
        <tissue evidence="2">Leaf</tissue>
    </source>
</reference>
<feature type="compositionally biased region" description="Basic and acidic residues" evidence="1">
    <location>
        <begin position="1"/>
        <end position="12"/>
    </location>
</feature>
<name>A0A833QW71_9POAL</name>
<dbReference type="Proteomes" id="UP000623129">
    <property type="component" value="Unassembled WGS sequence"/>
</dbReference>
<organism evidence="2 3">
    <name type="scientific">Carex littledalei</name>
    <dbReference type="NCBI Taxonomy" id="544730"/>
    <lineage>
        <taxon>Eukaryota</taxon>
        <taxon>Viridiplantae</taxon>
        <taxon>Streptophyta</taxon>
        <taxon>Embryophyta</taxon>
        <taxon>Tracheophyta</taxon>
        <taxon>Spermatophyta</taxon>
        <taxon>Magnoliopsida</taxon>
        <taxon>Liliopsida</taxon>
        <taxon>Poales</taxon>
        <taxon>Cyperaceae</taxon>
        <taxon>Cyperoideae</taxon>
        <taxon>Cariceae</taxon>
        <taxon>Carex</taxon>
        <taxon>Carex subgen. Euthyceras</taxon>
    </lineage>
</organism>
<dbReference type="EMBL" id="SWLB01000015">
    <property type="protein sequence ID" value="KAF3328771.1"/>
    <property type="molecule type" value="Genomic_DNA"/>
</dbReference>
<keyword evidence="3" id="KW-1185">Reference proteome</keyword>
<dbReference type="AlphaFoldDB" id="A0A833QW71"/>
<accession>A0A833QW71</accession>
<dbReference type="PANTHER" id="PTHR44378">
    <property type="entry name" value="ACYL-ACTIVATING ENZYME 17, PEROXISOMAL-RELATED"/>
    <property type="match status" value="1"/>
</dbReference>
<evidence type="ECO:0000256" key="1">
    <source>
        <dbReference type="SAM" id="MobiDB-lite"/>
    </source>
</evidence>
<comment type="caution">
    <text evidence="2">The sequence shown here is derived from an EMBL/GenBank/DDBJ whole genome shotgun (WGS) entry which is preliminary data.</text>
</comment>
<protein>
    <submittedName>
        <fullName evidence="2">Acetyl-coenzyme A synthetase</fullName>
    </submittedName>
</protein>